<reference evidence="2" key="1">
    <citation type="submission" date="2022-11" db="UniProtKB">
        <authorList>
            <consortium name="WormBaseParasite"/>
        </authorList>
    </citation>
    <scope>IDENTIFICATION</scope>
</reference>
<protein>
    <submittedName>
        <fullName evidence="2">Candidate secreted effector</fullName>
    </submittedName>
</protein>
<keyword evidence="1" id="KW-1185">Reference proteome</keyword>
<sequence length="71" mass="8262">MLALNFCYLLFKRDGLLSRSCCSVDCSLLTVPNSFRVRTRQLTFFFTQFLSNYCLFYSLFSNTENISTSLC</sequence>
<dbReference type="Proteomes" id="UP000887563">
    <property type="component" value="Unplaced"/>
</dbReference>
<proteinExistence type="predicted"/>
<name>A0A914KT23_MELIC</name>
<evidence type="ECO:0000313" key="1">
    <source>
        <dbReference type="Proteomes" id="UP000887563"/>
    </source>
</evidence>
<dbReference type="WBParaSite" id="Minc3s00080g03868">
    <property type="protein sequence ID" value="Minc3s00080g03868"/>
    <property type="gene ID" value="Minc3s00080g03868"/>
</dbReference>
<dbReference type="AlphaFoldDB" id="A0A914KT23"/>
<evidence type="ECO:0000313" key="2">
    <source>
        <dbReference type="WBParaSite" id="Minc3s00080g03868"/>
    </source>
</evidence>
<accession>A0A914KT23</accession>
<organism evidence="1 2">
    <name type="scientific">Meloidogyne incognita</name>
    <name type="common">Southern root-knot nematode worm</name>
    <name type="synonym">Oxyuris incognita</name>
    <dbReference type="NCBI Taxonomy" id="6306"/>
    <lineage>
        <taxon>Eukaryota</taxon>
        <taxon>Metazoa</taxon>
        <taxon>Ecdysozoa</taxon>
        <taxon>Nematoda</taxon>
        <taxon>Chromadorea</taxon>
        <taxon>Rhabditida</taxon>
        <taxon>Tylenchina</taxon>
        <taxon>Tylenchomorpha</taxon>
        <taxon>Tylenchoidea</taxon>
        <taxon>Meloidogynidae</taxon>
        <taxon>Meloidogyninae</taxon>
        <taxon>Meloidogyne</taxon>
        <taxon>Meloidogyne incognita group</taxon>
    </lineage>
</organism>